<evidence type="ECO:0000313" key="1">
    <source>
        <dbReference type="EMBL" id="SVB41544.1"/>
    </source>
</evidence>
<accession>A0A382DUB8</accession>
<gene>
    <name evidence="1" type="ORF">METZ01_LOCUS194398</name>
</gene>
<dbReference type="Gene3D" id="3.10.450.50">
    <property type="match status" value="1"/>
</dbReference>
<name>A0A382DUB8_9ZZZZ</name>
<protein>
    <submittedName>
        <fullName evidence="1">Uncharacterized protein</fullName>
    </submittedName>
</protein>
<feature type="non-terminal residue" evidence="1">
    <location>
        <position position="1"/>
    </location>
</feature>
<dbReference type="InterPro" id="IPR032710">
    <property type="entry name" value="NTF2-like_dom_sf"/>
</dbReference>
<feature type="non-terminal residue" evidence="1">
    <location>
        <position position="50"/>
    </location>
</feature>
<dbReference type="EMBL" id="UINC01040952">
    <property type="protein sequence ID" value="SVB41544.1"/>
    <property type="molecule type" value="Genomic_DNA"/>
</dbReference>
<proteinExistence type="predicted"/>
<dbReference type="AlphaFoldDB" id="A0A382DUB8"/>
<sequence length="50" mass="5820">VGEFAKKLADSNHFQVAKVGVATQLSVERFLHRQAEFLDEKQWDDWLALF</sequence>
<organism evidence="1">
    <name type="scientific">marine metagenome</name>
    <dbReference type="NCBI Taxonomy" id="408172"/>
    <lineage>
        <taxon>unclassified sequences</taxon>
        <taxon>metagenomes</taxon>
        <taxon>ecological metagenomes</taxon>
    </lineage>
</organism>
<reference evidence="1" key="1">
    <citation type="submission" date="2018-05" db="EMBL/GenBank/DDBJ databases">
        <authorList>
            <person name="Lanie J.A."/>
            <person name="Ng W.-L."/>
            <person name="Kazmierczak K.M."/>
            <person name="Andrzejewski T.M."/>
            <person name="Davidsen T.M."/>
            <person name="Wayne K.J."/>
            <person name="Tettelin H."/>
            <person name="Glass J.I."/>
            <person name="Rusch D."/>
            <person name="Podicherti R."/>
            <person name="Tsui H.-C.T."/>
            <person name="Winkler M.E."/>
        </authorList>
    </citation>
    <scope>NUCLEOTIDE SEQUENCE</scope>
</reference>
<dbReference type="SUPFAM" id="SSF54427">
    <property type="entry name" value="NTF2-like"/>
    <property type="match status" value="1"/>
</dbReference>